<accession>A0ABU0W811</accession>
<evidence type="ECO:0000313" key="2">
    <source>
        <dbReference type="EMBL" id="MDQ2070182.1"/>
    </source>
</evidence>
<dbReference type="Proteomes" id="UP001239019">
    <property type="component" value="Unassembled WGS sequence"/>
</dbReference>
<proteinExistence type="predicted"/>
<dbReference type="PROSITE" id="PS51257">
    <property type="entry name" value="PROKAR_LIPOPROTEIN"/>
    <property type="match status" value="1"/>
</dbReference>
<keyword evidence="1" id="KW-0732">Signal</keyword>
<gene>
    <name evidence="2" type="ORF">RBH19_09860</name>
</gene>
<reference evidence="2 3" key="1">
    <citation type="submission" date="2023-08" db="EMBL/GenBank/DDBJ databases">
        <title>Whole-genome sequencing of halo(alkali)philic microorganisms from hypersaline lakes.</title>
        <authorList>
            <person name="Sorokin D.Y."/>
            <person name="Abbas B."/>
            <person name="Merkel A.Y."/>
        </authorList>
    </citation>
    <scope>NUCLEOTIDE SEQUENCE [LARGE SCALE GENOMIC DNA]</scope>
    <source>
        <strain evidence="2 3">AB-CW4</strain>
    </source>
</reference>
<organism evidence="2 3">
    <name type="scientific">Natronospira bacteriovora</name>
    <dbReference type="NCBI Taxonomy" id="3069753"/>
    <lineage>
        <taxon>Bacteria</taxon>
        <taxon>Pseudomonadati</taxon>
        <taxon>Pseudomonadota</taxon>
        <taxon>Gammaproteobacteria</taxon>
        <taxon>Natronospirales</taxon>
        <taxon>Natronospiraceae</taxon>
        <taxon>Natronospira</taxon>
    </lineage>
</organism>
<evidence type="ECO:0008006" key="4">
    <source>
        <dbReference type="Google" id="ProtNLM"/>
    </source>
</evidence>
<evidence type="ECO:0000313" key="3">
    <source>
        <dbReference type="Proteomes" id="UP001239019"/>
    </source>
</evidence>
<keyword evidence="3" id="KW-1185">Reference proteome</keyword>
<feature type="chain" id="PRO_5045528015" description="LPP20 lipoprotein" evidence="1">
    <location>
        <begin position="23"/>
        <end position="339"/>
    </location>
</feature>
<name>A0ABU0W811_9GAMM</name>
<evidence type="ECO:0000256" key="1">
    <source>
        <dbReference type="SAM" id="SignalP"/>
    </source>
</evidence>
<dbReference type="EMBL" id="JAVDDT010000006">
    <property type="protein sequence ID" value="MDQ2070182.1"/>
    <property type="molecule type" value="Genomic_DNA"/>
</dbReference>
<feature type="signal peptide" evidence="1">
    <location>
        <begin position="1"/>
        <end position="22"/>
    </location>
</feature>
<dbReference type="RefSeq" id="WP_306728679.1">
    <property type="nucleotide sequence ID" value="NZ_JAVDDT010000006.1"/>
</dbReference>
<comment type="caution">
    <text evidence="2">The sequence shown here is derived from an EMBL/GenBank/DDBJ whole genome shotgun (WGS) entry which is preliminary data.</text>
</comment>
<sequence length="339" mass="37606">MKRSRFHPLLLLPLLTALLACAATPEESGPTVPDWVLATPHDMRYAYGVGSAPLRGDRAEARRVATERARSDLIQSLRVEVSGETRSWIERVRQEDDGPVTRGFFQEVRTRIPPTTLDEMSVADIAIDPNQDTLYALVRLDRPMATLRLSGELNQLRNRLDDYRRDAAGEGRLDTIRRLRPALELIARGGEIEDQLRLVSTQPLNRPPLADSHADILRRLSDALDSLHIELDGSGMSERVLGGLRRGLLEQGLRVGGTGEPDLVIGGSLDLRLVQRGPDHFAFAEGRVEVRNAEGRLLGQFEHRVREGSTDPGLAEDRVLARLGQSLGQALGEQLIHFL</sequence>
<protein>
    <recommendedName>
        <fullName evidence="4">LPP20 lipoprotein</fullName>
    </recommendedName>
</protein>
<dbReference type="Gene3D" id="3.10.28.20">
    <property type="entry name" value="Acetamidase/Formamidase-like domains"/>
    <property type="match status" value="1"/>
</dbReference>